<organism evidence="1 2">
    <name type="scientific">Nyssa sinensis</name>
    <dbReference type="NCBI Taxonomy" id="561372"/>
    <lineage>
        <taxon>Eukaryota</taxon>
        <taxon>Viridiplantae</taxon>
        <taxon>Streptophyta</taxon>
        <taxon>Embryophyta</taxon>
        <taxon>Tracheophyta</taxon>
        <taxon>Spermatophyta</taxon>
        <taxon>Magnoliopsida</taxon>
        <taxon>eudicotyledons</taxon>
        <taxon>Gunneridae</taxon>
        <taxon>Pentapetalae</taxon>
        <taxon>asterids</taxon>
        <taxon>Cornales</taxon>
        <taxon>Nyssaceae</taxon>
        <taxon>Nyssa</taxon>
    </lineage>
</organism>
<dbReference type="Proteomes" id="UP000325577">
    <property type="component" value="Linkage Group LG7"/>
</dbReference>
<proteinExistence type="predicted"/>
<dbReference type="EMBL" id="CM018050">
    <property type="protein sequence ID" value="KAA8518435.1"/>
    <property type="molecule type" value="Genomic_DNA"/>
</dbReference>
<sequence length="116" mass="13206">MYLNWRRKCGVGFTVLVSGEVLLKGKSNKITDKHCPTQLADLNRTSEFSGTITSNPCTIKHTIQGNWQWDWSLYTQQKQNECKHKKVESFTNLNLRTEFLASAKAPAAKIFPTRSS</sequence>
<gene>
    <name evidence="1" type="ORF">F0562_015909</name>
</gene>
<evidence type="ECO:0000313" key="2">
    <source>
        <dbReference type="Proteomes" id="UP000325577"/>
    </source>
</evidence>
<protein>
    <submittedName>
        <fullName evidence="1">Uncharacterized protein</fullName>
    </submittedName>
</protein>
<keyword evidence="2" id="KW-1185">Reference proteome</keyword>
<accession>A0A5J4ZIL7</accession>
<evidence type="ECO:0000313" key="1">
    <source>
        <dbReference type="EMBL" id="KAA8518435.1"/>
    </source>
</evidence>
<dbReference type="AlphaFoldDB" id="A0A5J4ZIL7"/>
<name>A0A5J4ZIL7_9ASTE</name>
<reference evidence="1 2" key="1">
    <citation type="submission" date="2019-09" db="EMBL/GenBank/DDBJ databases">
        <title>A chromosome-level genome assembly of the Chinese tupelo Nyssa sinensis.</title>
        <authorList>
            <person name="Yang X."/>
            <person name="Kang M."/>
            <person name="Yang Y."/>
            <person name="Xiong H."/>
            <person name="Wang M."/>
            <person name="Zhang Z."/>
            <person name="Wang Z."/>
            <person name="Wu H."/>
            <person name="Ma T."/>
            <person name="Liu J."/>
            <person name="Xi Z."/>
        </authorList>
    </citation>
    <scope>NUCLEOTIDE SEQUENCE [LARGE SCALE GENOMIC DNA]</scope>
    <source>
        <strain evidence="1">J267</strain>
        <tissue evidence="1">Leaf</tissue>
    </source>
</reference>